<dbReference type="InterPro" id="IPR008207">
    <property type="entry name" value="Sig_transdc_His_kin_Hpt_dom"/>
</dbReference>
<evidence type="ECO:0000256" key="4">
    <source>
        <dbReference type="PROSITE-ProRule" id="PRU00169"/>
    </source>
</evidence>
<gene>
    <name evidence="8" type="ORF">DI564_04025</name>
</gene>
<dbReference type="GO" id="GO:0004672">
    <property type="term" value="F:protein kinase activity"/>
    <property type="evidence" value="ECO:0007669"/>
    <property type="project" value="UniProtKB-ARBA"/>
</dbReference>
<dbReference type="EMBL" id="QFPO01000003">
    <property type="protein sequence ID" value="PZQ18476.1"/>
    <property type="molecule type" value="Genomic_DNA"/>
</dbReference>
<comment type="caution">
    <text evidence="8">The sequence shown here is derived from an EMBL/GenBank/DDBJ whole genome shotgun (WGS) entry which is preliminary data.</text>
</comment>
<evidence type="ECO:0000259" key="7">
    <source>
        <dbReference type="PROSITE" id="PS50894"/>
    </source>
</evidence>
<dbReference type="InterPro" id="IPR001789">
    <property type="entry name" value="Sig_transdc_resp-reg_receiver"/>
</dbReference>
<reference evidence="8 9" key="1">
    <citation type="submission" date="2017-08" db="EMBL/GenBank/DDBJ databases">
        <title>Infants hospitalized years apart are colonized by the same room-sourced microbial strains.</title>
        <authorList>
            <person name="Brooks B."/>
            <person name="Olm M.R."/>
            <person name="Firek B.A."/>
            <person name="Baker R."/>
            <person name="Thomas B.C."/>
            <person name="Morowitz M.J."/>
            <person name="Banfield J.F."/>
        </authorList>
    </citation>
    <scope>NUCLEOTIDE SEQUENCE [LARGE SCALE GENOMIC DNA]</scope>
    <source>
        <strain evidence="8">S2_005_003_R2_42</strain>
    </source>
</reference>
<keyword evidence="2" id="KW-0902">Two-component regulatory system</keyword>
<dbReference type="SUPFAM" id="SSF52172">
    <property type="entry name" value="CheY-like"/>
    <property type="match status" value="1"/>
</dbReference>
<dbReference type="Pfam" id="PF00072">
    <property type="entry name" value="Response_reg"/>
    <property type="match status" value="1"/>
</dbReference>
<dbReference type="Proteomes" id="UP000249046">
    <property type="component" value="Unassembled WGS sequence"/>
</dbReference>
<name>A0A2W5KN35_9GAMM</name>
<protein>
    <recommendedName>
        <fullName evidence="10">Response regulator</fullName>
    </recommendedName>
</protein>
<accession>A0A2W5KN35</accession>
<feature type="modified residue" description="4-aspartylphosphate" evidence="4">
    <location>
        <position position="245"/>
    </location>
</feature>
<evidence type="ECO:0000313" key="8">
    <source>
        <dbReference type="EMBL" id="PZQ18476.1"/>
    </source>
</evidence>
<evidence type="ECO:0000256" key="5">
    <source>
        <dbReference type="SAM" id="MobiDB-lite"/>
    </source>
</evidence>
<feature type="region of interest" description="Disordered" evidence="5">
    <location>
        <begin position="1"/>
        <end position="69"/>
    </location>
</feature>
<dbReference type="InterPro" id="IPR050595">
    <property type="entry name" value="Bact_response_regulator"/>
</dbReference>
<dbReference type="PANTHER" id="PTHR44591:SF3">
    <property type="entry name" value="RESPONSE REGULATORY DOMAIN-CONTAINING PROTEIN"/>
    <property type="match status" value="1"/>
</dbReference>
<evidence type="ECO:0000256" key="1">
    <source>
        <dbReference type="ARBA" id="ARBA00022553"/>
    </source>
</evidence>
<dbReference type="Gene3D" id="3.40.50.2300">
    <property type="match status" value="1"/>
</dbReference>
<evidence type="ECO:0008006" key="10">
    <source>
        <dbReference type="Google" id="ProtNLM"/>
    </source>
</evidence>
<dbReference type="Pfam" id="PF01627">
    <property type="entry name" value="Hpt"/>
    <property type="match status" value="1"/>
</dbReference>
<evidence type="ECO:0000256" key="3">
    <source>
        <dbReference type="PROSITE-ProRule" id="PRU00110"/>
    </source>
</evidence>
<proteinExistence type="predicted"/>
<dbReference type="PROSITE" id="PS50110">
    <property type="entry name" value="RESPONSE_REGULATORY"/>
    <property type="match status" value="1"/>
</dbReference>
<dbReference type="AlphaFoldDB" id="A0A2W5KN35"/>
<evidence type="ECO:0000256" key="2">
    <source>
        <dbReference type="ARBA" id="ARBA00023012"/>
    </source>
</evidence>
<evidence type="ECO:0000259" key="6">
    <source>
        <dbReference type="PROSITE" id="PS50110"/>
    </source>
</evidence>
<keyword evidence="1 4" id="KW-0597">Phosphoprotein</keyword>
<dbReference type="Gene3D" id="1.20.120.160">
    <property type="entry name" value="HPT domain"/>
    <property type="match status" value="1"/>
</dbReference>
<dbReference type="InterPro" id="IPR036641">
    <property type="entry name" value="HPT_dom_sf"/>
</dbReference>
<dbReference type="PROSITE" id="PS50894">
    <property type="entry name" value="HPT"/>
    <property type="match status" value="1"/>
</dbReference>
<sequence>MGTSRRGGIVARVRRRRDRATVKDREPFAAAASPSTPGARLATPGPVRRRRPADSRGMPGAAPPCEGLMTDHPPAFDLLHQRYVDSFARKRDEIEQAWKRMLLMPGEDAARTDLQRLVHRLSGSAPAYGFDALGALARTVDERLAAWQRTPAHRREPAVTLANDLQGPIRSLLAAFAAQTSKAPVAAVDAESPPLRVIVVEDDGDQATQLAAALERHGLSVRHATDSAALWQMLVTWPCQAIVLDYWLHGETAAEIAGMLQRESSFARIARVCLTADIGLPLQQAALSAGCDAFVLKHAPVEHLVAAIRAHVASRQTL</sequence>
<dbReference type="SMART" id="SM00448">
    <property type="entry name" value="REC"/>
    <property type="match status" value="1"/>
</dbReference>
<feature type="domain" description="Response regulatory" evidence="6">
    <location>
        <begin position="196"/>
        <end position="312"/>
    </location>
</feature>
<feature type="modified residue" description="Phosphohistidine" evidence="3">
    <location>
        <position position="119"/>
    </location>
</feature>
<feature type="compositionally biased region" description="Low complexity" evidence="5">
    <location>
        <begin position="1"/>
        <end position="11"/>
    </location>
</feature>
<feature type="domain" description="HPt" evidence="7">
    <location>
        <begin position="76"/>
        <end position="176"/>
    </location>
</feature>
<dbReference type="CDD" id="cd00156">
    <property type="entry name" value="REC"/>
    <property type="match status" value="1"/>
</dbReference>
<dbReference type="InterPro" id="IPR011006">
    <property type="entry name" value="CheY-like_superfamily"/>
</dbReference>
<organism evidence="8 9">
    <name type="scientific">Rhodanobacter denitrificans</name>
    <dbReference type="NCBI Taxonomy" id="666685"/>
    <lineage>
        <taxon>Bacteria</taxon>
        <taxon>Pseudomonadati</taxon>
        <taxon>Pseudomonadota</taxon>
        <taxon>Gammaproteobacteria</taxon>
        <taxon>Lysobacterales</taxon>
        <taxon>Rhodanobacteraceae</taxon>
        <taxon>Rhodanobacter</taxon>
    </lineage>
</organism>
<dbReference type="PANTHER" id="PTHR44591">
    <property type="entry name" value="STRESS RESPONSE REGULATOR PROTEIN 1"/>
    <property type="match status" value="1"/>
</dbReference>
<evidence type="ECO:0000313" key="9">
    <source>
        <dbReference type="Proteomes" id="UP000249046"/>
    </source>
</evidence>
<dbReference type="SUPFAM" id="SSF47226">
    <property type="entry name" value="Histidine-containing phosphotransfer domain, HPT domain"/>
    <property type="match status" value="1"/>
</dbReference>
<dbReference type="GO" id="GO:0000160">
    <property type="term" value="P:phosphorelay signal transduction system"/>
    <property type="evidence" value="ECO:0007669"/>
    <property type="project" value="UniProtKB-KW"/>
</dbReference>